<evidence type="ECO:0000313" key="2">
    <source>
        <dbReference type="Proteomes" id="UP000294933"/>
    </source>
</evidence>
<dbReference type="Proteomes" id="UP000294933">
    <property type="component" value="Unassembled WGS sequence"/>
</dbReference>
<accession>A0A4Y7PMX0</accession>
<organism evidence="1 2">
    <name type="scientific">Rickenella mellea</name>
    <dbReference type="NCBI Taxonomy" id="50990"/>
    <lineage>
        <taxon>Eukaryota</taxon>
        <taxon>Fungi</taxon>
        <taxon>Dikarya</taxon>
        <taxon>Basidiomycota</taxon>
        <taxon>Agaricomycotina</taxon>
        <taxon>Agaricomycetes</taxon>
        <taxon>Hymenochaetales</taxon>
        <taxon>Rickenellaceae</taxon>
        <taxon>Rickenella</taxon>
    </lineage>
</organism>
<dbReference type="SUPFAM" id="SSF56672">
    <property type="entry name" value="DNA/RNA polymerases"/>
    <property type="match status" value="1"/>
</dbReference>
<dbReference type="OrthoDB" id="5599163at2759"/>
<dbReference type="VEuPathDB" id="FungiDB:BD410DRAFT_888860"/>
<dbReference type="EMBL" id="ML170244">
    <property type="protein sequence ID" value="TDL16386.1"/>
    <property type="molecule type" value="Genomic_DNA"/>
</dbReference>
<dbReference type="AlphaFoldDB" id="A0A4Y7PMX0"/>
<reference evidence="1 2" key="1">
    <citation type="submission" date="2018-06" db="EMBL/GenBank/DDBJ databases">
        <title>A transcriptomic atlas of mushroom development highlights an independent origin of complex multicellularity.</title>
        <authorList>
            <consortium name="DOE Joint Genome Institute"/>
            <person name="Krizsan K."/>
            <person name="Almasi E."/>
            <person name="Merenyi Z."/>
            <person name="Sahu N."/>
            <person name="Viragh M."/>
            <person name="Koszo T."/>
            <person name="Mondo S."/>
            <person name="Kiss B."/>
            <person name="Balint B."/>
            <person name="Kues U."/>
            <person name="Barry K."/>
            <person name="Hegedus J.C."/>
            <person name="Henrissat B."/>
            <person name="Johnson J."/>
            <person name="Lipzen A."/>
            <person name="Ohm R."/>
            <person name="Nagy I."/>
            <person name="Pangilinan J."/>
            <person name="Yan J."/>
            <person name="Xiong Y."/>
            <person name="Grigoriev I.V."/>
            <person name="Hibbett D.S."/>
            <person name="Nagy L.G."/>
        </authorList>
    </citation>
    <scope>NUCLEOTIDE SEQUENCE [LARGE SCALE GENOMIC DNA]</scope>
    <source>
        <strain evidence="1 2">SZMC22713</strain>
    </source>
</reference>
<gene>
    <name evidence="1" type="ORF">BD410DRAFT_888860</name>
</gene>
<sequence>MIDTGSELSNTPRRSYEAANLPLDPDRARWSLRGQPWLSWVLAQIDYTKQDDAMTLTAFANDSTYNGRELEAVPTLGLSLEFLCGSKKRLQDWDEYNEAKQLLPDERYDHLMRRNYCSLHETNGIRGSKWTDRAIHPIVDCQEFESLGSKYKPVHRKAYVVIPDRPPLPIYPPSLDGFVPGKRLTCEGVDKILARTPKDFLSDSEKGLLAYVLKTNEMAIAWTDAERGSFSRKYFHDFLMPVIKHTPWQQAPIRMARAIEDRLRKCYVNKRRLANIKFAPRLQAAGIPPNLMLKTSRNRSSATLPIWLLIFSHITTVGFSRKGFNDVRLDHWTETSDFTPHWCSSHVLEPEDPENAALFIDDAASKGPCSTNDNAPIDGNPTSEEAGITASGKKLVHATPIVGMLISKGGLSLYHGTVSKISNWPACTNVSEVRGFLGFSLIAKPLTFLLKKEMTSSGTTPRKNQWTHLSLSLLLHPY</sequence>
<dbReference type="InterPro" id="IPR043502">
    <property type="entry name" value="DNA/RNA_pol_sf"/>
</dbReference>
<evidence type="ECO:0000313" key="1">
    <source>
        <dbReference type="EMBL" id="TDL16386.1"/>
    </source>
</evidence>
<keyword evidence="2" id="KW-1185">Reference proteome</keyword>
<name>A0A4Y7PMX0_9AGAM</name>
<proteinExistence type="predicted"/>
<protein>
    <submittedName>
        <fullName evidence="1">Uncharacterized protein</fullName>
    </submittedName>
</protein>